<keyword evidence="4" id="KW-1185">Reference proteome</keyword>
<dbReference type="PROSITE" id="PS50983">
    <property type="entry name" value="FE_B12_PBP"/>
    <property type="match status" value="1"/>
</dbReference>
<protein>
    <submittedName>
        <fullName evidence="3">ABC transporter substrate-binding protein</fullName>
    </submittedName>
</protein>
<gene>
    <name evidence="3" type="ORF">ACFSKQ_08220</name>
</gene>
<proteinExistence type="predicted"/>
<dbReference type="InterPro" id="IPR002491">
    <property type="entry name" value="ABC_transptr_periplasmic_BD"/>
</dbReference>
<organism evidence="3 4">
    <name type="scientific">Aureimonas populi</name>
    <dbReference type="NCBI Taxonomy" id="1701758"/>
    <lineage>
        <taxon>Bacteria</taxon>
        <taxon>Pseudomonadati</taxon>
        <taxon>Pseudomonadota</taxon>
        <taxon>Alphaproteobacteria</taxon>
        <taxon>Hyphomicrobiales</taxon>
        <taxon>Aurantimonadaceae</taxon>
        <taxon>Aureimonas</taxon>
    </lineage>
</organism>
<feature type="chain" id="PRO_5046282735" evidence="1">
    <location>
        <begin position="23"/>
        <end position="335"/>
    </location>
</feature>
<reference evidence="4" key="1">
    <citation type="journal article" date="2019" name="Int. J. Syst. Evol. Microbiol.">
        <title>The Global Catalogue of Microorganisms (GCM) 10K type strain sequencing project: providing services to taxonomists for standard genome sequencing and annotation.</title>
        <authorList>
            <consortium name="The Broad Institute Genomics Platform"/>
            <consortium name="The Broad Institute Genome Sequencing Center for Infectious Disease"/>
            <person name="Wu L."/>
            <person name="Ma J."/>
        </authorList>
    </citation>
    <scope>NUCLEOTIDE SEQUENCE [LARGE SCALE GENOMIC DNA]</scope>
    <source>
        <strain evidence="4">ZS-35-S2</strain>
    </source>
</reference>
<comment type="caution">
    <text evidence="3">The sequence shown here is derived from an EMBL/GenBank/DDBJ whole genome shotgun (WGS) entry which is preliminary data.</text>
</comment>
<feature type="domain" description="Fe/B12 periplasmic-binding" evidence="2">
    <location>
        <begin position="45"/>
        <end position="335"/>
    </location>
</feature>
<keyword evidence="1" id="KW-0732">Signal</keyword>
<dbReference type="PANTHER" id="PTHR30535:SF7">
    <property type="entry name" value="IRON(III) DICITRATE-BINDING PROTEIN"/>
    <property type="match status" value="1"/>
</dbReference>
<dbReference type="RefSeq" id="WP_209737556.1">
    <property type="nucleotide sequence ID" value="NZ_CP072611.1"/>
</dbReference>
<feature type="signal peptide" evidence="1">
    <location>
        <begin position="1"/>
        <end position="22"/>
    </location>
</feature>
<evidence type="ECO:0000313" key="4">
    <source>
        <dbReference type="Proteomes" id="UP001597371"/>
    </source>
</evidence>
<dbReference type="Proteomes" id="UP001597371">
    <property type="component" value="Unassembled WGS sequence"/>
</dbReference>
<evidence type="ECO:0000259" key="2">
    <source>
        <dbReference type="PROSITE" id="PS50983"/>
    </source>
</evidence>
<evidence type="ECO:0000313" key="3">
    <source>
        <dbReference type="EMBL" id="MFD2237450.1"/>
    </source>
</evidence>
<evidence type="ECO:0000256" key="1">
    <source>
        <dbReference type="SAM" id="SignalP"/>
    </source>
</evidence>
<dbReference type="SUPFAM" id="SSF53807">
    <property type="entry name" value="Helical backbone' metal receptor"/>
    <property type="match status" value="1"/>
</dbReference>
<dbReference type="InterPro" id="IPR050902">
    <property type="entry name" value="ABC_Transporter_SBP"/>
</dbReference>
<dbReference type="EMBL" id="JBHUIJ010000009">
    <property type="protein sequence ID" value="MFD2237450.1"/>
    <property type="molecule type" value="Genomic_DNA"/>
</dbReference>
<name>A0ABW5CJQ3_9HYPH</name>
<accession>A0ABW5CJQ3</accession>
<dbReference type="PANTHER" id="PTHR30535">
    <property type="entry name" value="VITAMIN B12-BINDING PROTEIN"/>
    <property type="match status" value="1"/>
</dbReference>
<dbReference type="Pfam" id="PF01497">
    <property type="entry name" value="Peripla_BP_2"/>
    <property type="match status" value="1"/>
</dbReference>
<dbReference type="Gene3D" id="3.40.50.1980">
    <property type="entry name" value="Nitrogenase molybdenum iron protein domain"/>
    <property type="match status" value="2"/>
</dbReference>
<sequence>MRLPSLFAGPLLLAALAGGAAAQTSYPLAIENCGMEVVFEAPPQRAVGLGQNSTEIMLLLGLAERMVGTAIWVSPVLERVAQENARVPRLANSQPSFEAVVGTDPDVIAVQFLSAVGPEGRVGTRGQFADLGVPSYISPTDCATTGNARADGSRADLWNPGLLYREIAELAAIFDVSERGRALIARFEAREDAVRRRLSRHAADTSVLFWFSSPEVAGDAWVAGRNGASGYMAATLGLRNVIATEAEWPLVSWEAIATADPDIIVIGAMSRRNQPSDDPAVKRNFLQTDPLARELAAVRSGRIVEMDAQAMNPTIRTIDGLETLAASIERFGLLD</sequence>